<keyword evidence="6 12" id="KW-0347">Helicase</keyword>
<dbReference type="GO" id="GO:0006270">
    <property type="term" value="P:DNA replication initiation"/>
    <property type="evidence" value="ECO:0007669"/>
    <property type="project" value="TreeGrafter"/>
</dbReference>
<comment type="caution">
    <text evidence="15">The sequence shown here is derived from an EMBL/GenBank/DDBJ whole genome shotgun (WGS) entry which is preliminary data.</text>
</comment>
<gene>
    <name evidence="12" type="primary">priA</name>
    <name evidence="15" type="ORF">HNQ37_000332</name>
</gene>
<evidence type="ECO:0000256" key="1">
    <source>
        <dbReference type="ARBA" id="ARBA00022515"/>
    </source>
</evidence>
<evidence type="ECO:0000256" key="5">
    <source>
        <dbReference type="ARBA" id="ARBA00022801"/>
    </source>
</evidence>
<evidence type="ECO:0000313" key="16">
    <source>
        <dbReference type="Proteomes" id="UP000562464"/>
    </source>
</evidence>
<comment type="subunit">
    <text evidence="12">Component of the replication restart primosome.</text>
</comment>
<evidence type="ECO:0000313" key="15">
    <source>
        <dbReference type="EMBL" id="MBB5887462.1"/>
    </source>
</evidence>
<dbReference type="NCBIfam" id="NF004066">
    <property type="entry name" value="PRK05580.1-3"/>
    <property type="match status" value="1"/>
</dbReference>
<feature type="binding site" evidence="12">
    <location>
        <position position="533"/>
    </location>
    <ligand>
        <name>Zn(2+)</name>
        <dbReference type="ChEBI" id="CHEBI:29105"/>
        <label>1</label>
    </ligand>
</feature>
<keyword evidence="9 12" id="KW-0238">DNA-binding</keyword>
<dbReference type="SUPFAM" id="SSF52540">
    <property type="entry name" value="P-loop containing nucleoside triphosphate hydrolases"/>
    <property type="match status" value="2"/>
</dbReference>
<dbReference type="Pfam" id="PF00270">
    <property type="entry name" value="DEAD"/>
    <property type="match status" value="1"/>
</dbReference>
<dbReference type="Pfam" id="PF00271">
    <property type="entry name" value="Helicase_C"/>
    <property type="match status" value="1"/>
</dbReference>
<evidence type="ECO:0000256" key="8">
    <source>
        <dbReference type="ARBA" id="ARBA00022840"/>
    </source>
</evidence>
<comment type="catalytic activity">
    <reaction evidence="11 12">
        <text>ATP + H2O = ADP + phosphate + H(+)</text>
        <dbReference type="Rhea" id="RHEA:13065"/>
        <dbReference type="ChEBI" id="CHEBI:15377"/>
        <dbReference type="ChEBI" id="CHEBI:15378"/>
        <dbReference type="ChEBI" id="CHEBI:30616"/>
        <dbReference type="ChEBI" id="CHEBI:43474"/>
        <dbReference type="ChEBI" id="CHEBI:456216"/>
        <dbReference type="EC" id="5.6.2.4"/>
    </reaction>
</comment>
<dbReference type="PROSITE" id="PS51192">
    <property type="entry name" value="HELICASE_ATP_BIND_1"/>
    <property type="match status" value="1"/>
</dbReference>
<dbReference type="AlphaFoldDB" id="A0A841C794"/>
<dbReference type="Pfam" id="PF18319">
    <property type="entry name" value="Zn_ribbon_PriA"/>
    <property type="match status" value="1"/>
</dbReference>
<evidence type="ECO:0000256" key="4">
    <source>
        <dbReference type="ARBA" id="ARBA00022741"/>
    </source>
</evidence>
<dbReference type="GO" id="GO:0043138">
    <property type="term" value="F:3'-5' DNA helicase activity"/>
    <property type="evidence" value="ECO:0007669"/>
    <property type="project" value="UniProtKB-EC"/>
</dbReference>
<evidence type="ECO:0000256" key="9">
    <source>
        <dbReference type="ARBA" id="ARBA00023125"/>
    </source>
</evidence>
<feature type="domain" description="Helicase ATP-binding" evidence="13">
    <location>
        <begin position="265"/>
        <end position="431"/>
    </location>
</feature>
<keyword evidence="5 12" id="KW-0378">Hydrolase</keyword>
<feature type="binding site" evidence="12">
    <location>
        <position position="523"/>
    </location>
    <ligand>
        <name>Zn(2+)</name>
        <dbReference type="ChEBI" id="CHEBI:29105"/>
        <label>2</label>
    </ligand>
</feature>
<dbReference type="Gene3D" id="3.40.50.300">
    <property type="entry name" value="P-loop containing nucleotide triphosphate hydrolases"/>
    <property type="match status" value="2"/>
</dbReference>
<organism evidence="15 16">
    <name type="scientific">Lactovum miscens</name>
    <dbReference type="NCBI Taxonomy" id="190387"/>
    <lineage>
        <taxon>Bacteria</taxon>
        <taxon>Bacillati</taxon>
        <taxon>Bacillota</taxon>
        <taxon>Bacilli</taxon>
        <taxon>Lactobacillales</taxon>
        <taxon>Streptococcaceae</taxon>
        <taxon>Lactovum</taxon>
    </lineage>
</organism>
<feature type="domain" description="Helicase C-terminal" evidence="14">
    <location>
        <begin position="528"/>
        <end position="696"/>
    </location>
</feature>
<evidence type="ECO:0000259" key="14">
    <source>
        <dbReference type="PROSITE" id="PS51194"/>
    </source>
</evidence>
<dbReference type="InterPro" id="IPR040498">
    <property type="entry name" value="PriA_CRR"/>
</dbReference>
<evidence type="ECO:0000256" key="12">
    <source>
        <dbReference type="HAMAP-Rule" id="MF_00983"/>
    </source>
</evidence>
<dbReference type="InterPro" id="IPR027417">
    <property type="entry name" value="P-loop_NTPase"/>
</dbReference>
<dbReference type="Proteomes" id="UP000562464">
    <property type="component" value="Unassembled WGS sequence"/>
</dbReference>
<dbReference type="InterPro" id="IPR041222">
    <property type="entry name" value="PriA_3primeBD"/>
</dbReference>
<dbReference type="Pfam" id="PF18074">
    <property type="entry name" value="PriA_C"/>
    <property type="match status" value="1"/>
</dbReference>
<evidence type="ECO:0000256" key="7">
    <source>
        <dbReference type="ARBA" id="ARBA00022833"/>
    </source>
</evidence>
<evidence type="ECO:0000256" key="3">
    <source>
        <dbReference type="ARBA" id="ARBA00022723"/>
    </source>
</evidence>
<dbReference type="InterPro" id="IPR005259">
    <property type="entry name" value="PriA"/>
</dbReference>
<feature type="binding site" evidence="12">
    <location>
        <position position="536"/>
    </location>
    <ligand>
        <name>Zn(2+)</name>
        <dbReference type="ChEBI" id="CHEBI:29105"/>
        <label>1</label>
    </ligand>
</feature>
<evidence type="ECO:0000256" key="6">
    <source>
        <dbReference type="ARBA" id="ARBA00022806"/>
    </source>
</evidence>
<dbReference type="InterPro" id="IPR011545">
    <property type="entry name" value="DEAD/DEAH_box_helicase_dom"/>
</dbReference>
<keyword evidence="1 12" id="KW-0639">Primosome</keyword>
<dbReference type="PANTHER" id="PTHR30580">
    <property type="entry name" value="PRIMOSOMAL PROTEIN N"/>
    <property type="match status" value="1"/>
</dbReference>
<dbReference type="GO" id="GO:0006310">
    <property type="term" value="P:DNA recombination"/>
    <property type="evidence" value="ECO:0007669"/>
    <property type="project" value="InterPro"/>
</dbReference>
<feature type="binding site" evidence="12">
    <location>
        <position position="505"/>
    </location>
    <ligand>
        <name>Zn(2+)</name>
        <dbReference type="ChEBI" id="CHEBI:29105"/>
        <label>2</label>
    </ligand>
</feature>
<feature type="binding site" evidence="12">
    <location>
        <position position="520"/>
    </location>
    <ligand>
        <name>Zn(2+)</name>
        <dbReference type="ChEBI" id="CHEBI:29105"/>
        <label>2</label>
    </ligand>
</feature>
<dbReference type="Pfam" id="PF17764">
    <property type="entry name" value="PriA_3primeBD"/>
    <property type="match status" value="1"/>
</dbReference>
<dbReference type="RefSeq" id="WP_183538668.1">
    <property type="nucleotide sequence ID" value="NZ_JACHHV010000003.1"/>
</dbReference>
<dbReference type="GO" id="GO:1990077">
    <property type="term" value="C:primosome complex"/>
    <property type="evidence" value="ECO:0007669"/>
    <property type="project" value="UniProtKB-UniRule"/>
</dbReference>
<dbReference type="InterPro" id="IPR042115">
    <property type="entry name" value="PriA_3primeBD_sf"/>
</dbReference>
<keyword evidence="8 12" id="KW-0067">ATP-binding</keyword>
<dbReference type="GO" id="GO:0008270">
    <property type="term" value="F:zinc ion binding"/>
    <property type="evidence" value="ECO:0007669"/>
    <property type="project" value="UniProtKB-UniRule"/>
</dbReference>
<keyword evidence="16" id="KW-1185">Reference proteome</keyword>
<dbReference type="GO" id="GO:0006302">
    <property type="term" value="P:double-strand break repair"/>
    <property type="evidence" value="ECO:0007669"/>
    <property type="project" value="InterPro"/>
</dbReference>
<comment type="catalytic activity">
    <reaction evidence="12">
        <text>Couples ATP hydrolysis with the unwinding of duplex DNA by translocating in the 3'-5' direction.</text>
        <dbReference type="EC" id="5.6.2.4"/>
    </reaction>
</comment>
<protein>
    <recommendedName>
        <fullName evidence="12">Replication restart protein PriA</fullName>
    </recommendedName>
    <alternativeName>
        <fullName evidence="12">ATP-dependent DNA helicase PriA</fullName>
        <ecNumber evidence="12">5.6.2.4</ecNumber>
    </alternativeName>
    <alternativeName>
        <fullName evidence="12">DNA 3'-5' helicase PriA</fullName>
    </alternativeName>
</protein>
<dbReference type="InterPro" id="IPR041236">
    <property type="entry name" value="PriA_C"/>
</dbReference>
<dbReference type="Gene3D" id="3.40.1440.60">
    <property type="entry name" value="PriA, 3(prime) DNA-binding domain"/>
    <property type="match status" value="1"/>
</dbReference>
<dbReference type="HAMAP" id="MF_00983">
    <property type="entry name" value="PriA"/>
    <property type="match status" value="1"/>
</dbReference>
<feature type="binding site" evidence="12">
    <location>
        <position position="502"/>
    </location>
    <ligand>
        <name>Zn(2+)</name>
        <dbReference type="ChEBI" id="CHEBI:29105"/>
        <label>2</label>
    </ligand>
</feature>
<dbReference type="EMBL" id="JACHHV010000003">
    <property type="protein sequence ID" value="MBB5887462.1"/>
    <property type="molecule type" value="Genomic_DNA"/>
</dbReference>
<dbReference type="EC" id="5.6.2.4" evidence="12"/>
<name>A0A841C794_9LACT</name>
<dbReference type="FunFam" id="3.40.50.300:FF:000489">
    <property type="entry name" value="Primosome assembly protein PriA"/>
    <property type="match status" value="1"/>
</dbReference>
<evidence type="ECO:0000256" key="10">
    <source>
        <dbReference type="ARBA" id="ARBA00023235"/>
    </source>
</evidence>
<comment type="cofactor">
    <cofactor evidence="12">
        <name>Zn(2+)</name>
        <dbReference type="ChEBI" id="CHEBI:29105"/>
    </cofactor>
    <text evidence="12">Binds 2 zinc ions per subunit.</text>
</comment>
<keyword evidence="3 12" id="KW-0479">Metal-binding</keyword>
<evidence type="ECO:0000256" key="2">
    <source>
        <dbReference type="ARBA" id="ARBA00022705"/>
    </source>
</evidence>
<dbReference type="PANTHER" id="PTHR30580:SF0">
    <property type="entry name" value="PRIMOSOMAL PROTEIN N"/>
    <property type="match status" value="1"/>
</dbReference>
<comment type="similarity">
    <text evidence="12">Belongs to the helicase family. PriA subfamily.</text>
</comment>
<dbReference type="CDD" id="cd17929">
    <property type="entry name" value="DEXHc_priA"/>
    <property type="match status" value="1"/>
</dbReference>
<keyword evidence="7 12" id="KW-0862">Zinc</keyword>
<dbReference type="GO" id="GO:0016787">
    <property type="term" value="F:hydrolase activity"/>
    <property type="evidence" value="ECO:0007669"/>
    <property type="project" value="UniProtKB-KW"/>
</dbReference>
<accession>A0A841C794</accession>
<comment type="function">
    <text evidence="12">Initiates the restart of stalled replication forks, which reloads the replicative helicase on sites other than the origin of replication. Recognizes and binds to abandoned replication forks and remodels them to uncover a helicase loading site. Promotes assembly of the primosome at these replication forks.</text>
</comment>
<dbReference type="GO" id="GO:0006269">
    <property type="term" value="P:DNA replication, synthesis of primer"/>
    <property type="evidence" value="ECO:0007669"/>
    <property type="project" value="UniProtKB-KW"/>
</dbReference>
<evidence type="ECO:0000256" key="11">
    <source>
        <dbReference type="ARBA" id="ARBA00048988"/>
    </source>
</evidence>
<dbReference type="CDD" id="cd18804">
    <property type="entry name" value="SF2_C_priA"/>
    <property type="match status" value="1"/>
</dbReference>
<dbReference type="SMART" id="SM00490">
    <property type="entry name" value="HELICc"/>
    <property type="match status" value="1"/>
</dbReference>
<dbReference type="GO" id="GO:0003677">
    <property type="term" value="F:DNA binding"/>
    <property type="evidence" value="ECO:0007669"/>
    <property type="project" value="UniProtKB-UniRule"/>
</dbReference>
<dbReference type="SMART" id="SM00487">
    <property type="entry name" value="DEXDc"/>
    <property type="match status" value="1"/>
</dbReference>
<keyword evidence="10 12" id="KW-0413">Isomerase</keyword>
<dbReference type="InterPro" id="IPR001650">
    <property type="entry name" value="Helicase_C-like"/>
</dbReference>
<dbReference type="PROSITE" id="PS51194">
    <property type="entry name" value="HELICASE_CTER"/>
    <property type="match status" value="1"/>
</dbReference>
<dbReference type="GO" id="GO:0005524">
    <property type="term" value="F:ATP binding"/>
    <property type="evidence" value="ECO:0007669"/>
    <property type="project" value="UniProtKB-UniRule"/>
</dbReference>
<dbReference type="NCBIfam" id="TIGR00595">
    <property type="entry name" value="priA"/>
    <property type="match status" value="1"/>
</dbReference>
<keyword evidence="2 12" id="KW-0235">DNA replication</keyword>
<sequence length="787" mass="89756">MTRIAEVIVDVPLLQTDKPFSYLVPSEFSDMISPGMRVHVPFGRGGRLVQGIVTRVINSLAEADDYSQNLNELKEISELLDVEAVLSEEQLALADEMRHKVFSYKISIFKAMLPNLLNSKYDKLLTKENGESIRWSTLNTKEQLIAMKDFHSGNGAITYVAESKEHRKTEKFVVPNWEALEVYEPTKSSKKRIEFRKILLETDKKLPFAEAVAMASRPIVNLFAENGLIKIEEVEVSRTTNFFSDISSDRAKSLNNEQQEAFNQILRADSEKTFLLEGVTGSGKTEIYLQIIAEALKIGKTSIVLVPEISLTSQIAKRFIARFGEKVALLHSRLSEGERYDEWRRVKSGEAKIVVGTRSAIFAPLQNIGVIIMDEEHDGSYKQESNPRYQAKDIVLWRGKFHHAKVILGSATPSLESRARAERGIYQLLKLEHRANPKAQLAEIKIIDMRQNLSDQSANFSHALLEKISEKLIKHEQIVLLLNRRGYSSFVMCRDCGFVVKCPNCDVALTLHMDTRTLNCHYCGHREVIPQVCPNCQSRKIGYYGSGTQKIEEELNNLLPDVKILRMDVDTTSRKGAHEKILKAFGNGKADILLGTQMIAKGLDFPNVTLVGVINADTSLNLPDFRSSERTFQLLTQVAGRSGRAEKHGEVLIQTFNPEHYAIQLSQRQDYEAFYATEMNFRRALAYPPYWYTVLIVVSHKEEEEVVKRSYEIATMLQRNLTEKAKILGPLAQPVARTHQLYHYQIIVRFRFEERLEDTLNQLLDWTQLVENRDLRVIIDFDPMNFV</sequence>
<proteinExistence type="inferred from homology"/>
<evidence type="ECO:0000259" key="13">
    <source>
        <dbReference type="PROSITE" id="PS51192"/>
    </source>
</evidence>
<dbReference type="FunFam" id="3.40.1440.60:FF:000001">
    <property type="entry name" value="Primosomal protein N"/>
    <property type="match status" value="1"/>
</dbReference>
<keyword evidence="4 12" id="KW-0547">Nucleotide-binding</keyword>
<reference evidence="15 16" key="1">
    <citation type="submission" date="2020-08" db="EMBL/GenBank/DDBJ databases">
        <title>Genomic Encyclopedia of Type Strains, Phase IV (KMG-IV): sequencing the most valuable type-strain genomes for metagenomic binning, comparative biology and taxonomic classification.</title>
        <authorList>
            <person name="Goeker M."/>
        </authorList>
    </citation>
    <scope>NUCLEOTIDE SEQUENCE [LARGE SCALE GENOMIC DNA]</scope>
    <source>
        <strain evidence="15 16">DSM 14925</strain>
    </source>
</reference>
<feature type="binding site" evidence="12">
    <location>
        <position position="496"/>
    </location>
    <ligand>
        <name>Zn(2+)</name>
        <dbReference type="ChEBI" id="CHEBI:29105"/>
        <label>1</label>
    </ligand>
</feature>
<dbReference type="InterPro" id="IPR014001">
    <property type="entry name" value="Helicase_ATP-bd"/>
</dbReference>
<feature type="binding site" evidence="12">
    <location>
        <position position="493"/>
    </location>
    <ligand>
        <name>Zn(2+)</name>
        <dbReference type="ChEBI" id="CHEBI:29105"/>
        <label>1</label>
    </ligand>
</feature>